<comment type="caution">
    <text evidence="3">The sequence shown here is derived from an EMBL/GenBank/DDBJ whole genome shotgun (WGS) entry which is preliminary data.</text>
</comment>
<evidence type="ECO:0000256" key="1">
    <source>
        <dbReference type="ARBA" id="ARBA00005593"/>
    </source>
</evidence>
<dbReference type="GO" id="GO:0007264">
    <property type="term" value="P:small GTPase-mediated signal transduction"/>
    <property type="evidence" value="ECO:0007669"/>
    <property type="project" value="InterPro"/>
</dbReference>
<dbReference type="Gene3D" id="1.10.405.10">
    <property type="entry name" value="Guanine Nucleotide Dissociation Inhibitor, domain 1"/>
    <property type="match status" value="1"/>
</dbReference>
<feature type="compositionally biased region" description="Polar residues" evidence="2">
    <location>
        <begin position="536"/>
        <end position="560"/>
    </location>
</feature>
<dbReference type="AlphaFoldDB" id="A0A9W8AZM7"/>
<accession>A0A9W8AZM7</accession>
<gene>
    <name evidence="3" type="ORF">IWQ62_000906</name>
</gene>
<dbReference type="Proteomes" id="UP001150925">
    <property type="component" value="Unassembled WGS sequence"/>
</dbReference>
<dbReference type="PRINTS" id="PR00891">
    <property type="entry name" value="RABGDIREP"/>
</dbReference>
<evidence type="ECO:0008006" key="5">
    <source>
        <dbReference type="Google" id="ProtNLM"/>
    </source>
</evidence>
<dbReference type="PANTHER" id="PTHR11787:SF4">
    <property type="entry name" value="CHM, RAB ESCORT PROTEIN 1"/>
    <property type="match status" value="1"/>
</dbReference>
<organism evidence="3 4">
    <name type="scientific">Dispira parvispora</name>
    <dbReference type="NCBI Taxonomy" id="1520584"/>
    <lineage>
        <taxon>Eukaryota</taxon>
        <taxon>Fungi</taxon>
        <taxon>Fungi incertae sedis</taxon>
        <taxon>Zoopagomycota</taxon>
        <taxon>Kickxellomycotina</taxon>
        <taxon>Dimargaritomycetes</taxon>
        <taxon>Dimargaritales</taxon>
        <taxon>Dimargaritaceae</taxon>
        <taxon>Dispira</taxon>
    </lineage>
</organism>
<dbReference type="GO" id="GO:0005968">
    <property type="term" value="C:Rab-protein geranylgeranyltransferase complex"/>
    <property type="evidence" value="ECO:0007669"/>
    <property type="project" value="TreeGrafter"/>
</dbReference>
<dbReference type="SUPFAM" id="SSF51905">
    <property type="entry name" value="FAD/NAD(P)-binding domain"/>
    <property type="match status" value="1"/>
</dbReference>
<sequence length="648" mass="72457">MQDLEETVYDYIVLGTGLTNALLASALARAGQCVLHLDTNDYYGEDWASFQLNALLQWCHHQTHTPNESVRYYEKAQVETVQSVEWTVSSGWWQDVVGQQEELADSLLVLTRTLVEQLESLPVESYPEALSNYFDRVAQQCSLKSFTSNTTPTGSQLNLPAYPSSPAWRDAAQCLIREYTTPNSPQVPETLHFEYLTLVTLLQHNRDYNLELVPKLTYCRGPLVDLLVSSGVGKYLEFRGMGQLYLVENERIIRAPNSKEDIFTSKELSLVEKRKLMKCLTALIDPDTSRSYLDEHGQASFTTFLKDTFRIQGKLLHAVLYTVALVDPTASVDCTVAEGIERIRQYVHSIGRYGNMALLNPVYGGGSELAQAFCRLTAVNGGIYMLDCDIETIKELDLDTTQVKGTDDTPRPMFEITVTPQRQNLKTRRLIASPRYVPPKWVQHTEYYPTMTRALILLDRPLLPGDDASLLALPGTGPTDSTTSLSPPVYALQLSHLARVVPEGLYVLYLFTEATDTAQSARQLLEPVLKRLLSLSPDTTHPSTVTQDNGKSSPGSTGTDLPSPKPLFSLYFKHRAVRRISTHPFVTDKATEKSQMPSACVVTTQPDPSLFFDSVVDEARQLFTSLQDSTSSEETPFLPPMPDPEETY</sequence>
<proteinExistence type="inferred from homology"/>
<protein>
    <recommendedName>
        <fullName evidence="5">Rab proteins geranylgeranyltransferase component A</fullName>
    </recommendedName>
</protein>
<dbReference type="SUPFAM" id="SSF54373">
    <property type="entry name" value="FAD-linked reductases, C-terminal domain"/>
    <property type="match status" value="1"/>
</dbReference>
<dbReference type="Gene3D" id="3.50.50.60">
    <property type="entry name" value="FAD/NAD(P)-binding domain"/>
    <property type="match status" value="1"/>
</dbReference>
<dbReference type="GO" id="GO:0016192">
    <property type="term" value="P:vesicle-mediated transport"/>
    <property type="evidence" value="ECO:0007669"/>
    <property type="project" value="TreeGrafter"/>
</dbReference>
<dbReference type="Gene3D" id="3.30.519.10">
    <property type="entry name" value="Guanine Nucleotide Dissociation Inhibitor, domain 2"/>
    <property type="match status" value="2"/>
</dbReference>
<dbReference type="GO" id="GO:0005829">
    <property type="term" value="C:cytosol"/>
    <property type="evidence" value="ECO:0007669"/>
    <property type="project" value="TreeGrafter"/>
</dbReference>
<evidence type="ECO:0000313" key="3">
    <source>
        <dbReference type="EMBL" id="KAJ1968996.1"/>
    </source>
</evidence>
<dbReference type="InterPro" id="IPR018203">
    <property type="entry name" value="GDP_dissociation_inhibitor"/>
</dbReference>
<feature type="region of interest" description="Disordered" evidence="2">
    <location>
        <begin position="536"/>
        <end position="564"/>
    </location>
</feature>
<feature type="region of interest" description="Disordered" evidence="2">
    <location>
        <begin position="626"/>
        <end position="648"/>
    </location>
</feature>
<keyword evidence="4" id="KW-1185">Reference proteome</keyword>
<dbReference type="EMBL" id="JANBPY010000108">
    <property type="protein sequence ID" value="KAJ1968996.1"/>
    <property type="molecule type" value="Genomic_DNA"/>
</dbReference>
<comment type="similarity">
    <text evidence="1">Belongs to the Rab GDI family.</text>
</comment>
<reference evidence="3" key="1">
    <citation type="submission" date="2022-07" db="EMBL/GenBank/DDBJ databases">
        <title>Phylogenomic reconstructions and comparative analyses of Kickxellomycotina fungi.</title>
        <authorList>
            <person name="Reynolds N.K."/>
            <person name="Stajich J.E."/>
            <person name="Barry K."/>
            <person name="Grigoriev I.V."/>
            <person name="Crous P."/>
            <person name="Smith M.E."/>
        </authorList>
    </citation>
    <scope>NUCLEOTIDE SEQUENCE</scope>
    <source>
        <strain evidence="3">RSA 1196</strain>
    </source>
</reference>
<dbReference type="OrthoDB" id="9446342at2759"/>
<dbReference type="GO" id="GO:0005634">
    <property type="term" value="C:nucleus"/>
    <property type="evidence" value="ECO:0007669"/>
    <property type="project" value="TreeGrafter"/>
</dbReference>
<evidence type="ECO:0000313" key="4">
    <source>
        <dbReference type="Proteomes" id="UP001150925"/>
    </source>
</evidence>
<name>A0A9W8AZM7_9FUNG</name>
<dbReference type="InterPro" id="IPR036188">
    <property type="entry name" value="FAD/NAD-bd_sf"/>
</dbReference>
<dbReference type="PANTHER" id="PTHR11787">
    <property type="entry name" value="RAB GDP-DISSOCIATION INHIBITOR"/>
    <property type="match status" value="1"/>
</dbReference>
<evidence type="ECO:0000256" key="2">
    <source>
        <dbReference type="SAM" id="MobiDB-lite"/>
    </source>
</evidence>
<dbReference type="GO" id="GO:0005092">
    <property type="term" value="F:GDP-dissociation inhibitor activity"/>
    <property type="evidence" value="ECO:0007669"/>
    <property type="project" value="InterPro"/>
</dbReference>
<dbReference type="Pfam" id="PF00996">
    <property type="entry name" value="GDI"/>
    <property type="match status" value="2"/>
</dbReference>